<protein>
    <submittedName>
        <fullName evidence="1">Uncharacterized protein</fullName>
    </submittedName>
</protein>
<keyword evidence="2" id="KW-1185">Reference proteome</keyword>
<reference evidence="1" key="1">
    <citation type="submission" date="2024-02" db="EMBL/GenBank/DDBJ databases">
        <authorList>
            <consortium name="ELIXIR-Norway"/>
            <consortium name="Elixir Norway"/>
        </authorList>
    </citation>
    <scope>NUCLEOTIDE SEQUENCE</scope>
</reference>
<accession>A0ABP0TGM8</accession>
<dbReference type="EMBL" id="OZ019903">
    <property type="protein sequence ID" value="CAK9196073.1"/>
    <property type="molecule type" value="Genomic_DNA"/>
</dbReference>
<evidence type="ECO:0000313" key="2">
    <source>
        <dbReference type="Proteomes" id="UP001497512"/>
    </source>
</evidence>
<sequence length="112" mass="11947">MAANTLEKKNKQKTHARLVATFVPTASADSLAVASAIPGISGHMKEALIVGYVAENEFLSVGGARVDEGPDAHSTMCAHQALSVCLLHCLLCTLLLTQPLFWQCDGSKEMQH</sequence>
<evidence type="ECO:0000313" key="1">
    <source>
        <dbReference type="EMBL" id="CAK9196073.1"/>
    </source>
</evidence>
<name>A0ABP0TGM8_9BRYO</name>
<gene>
    <name evidence="1" type="ORF">CSSPTR1EN2_LOCUS3291</name>
</gene>
<organism evidence="1 2">
    <name type="scientific">Sphagnum troendelagicum</name>
    <dbReference type="NCBI Taxonomy" id="128251"/>
    <lineage>
        <taxon>Eukaryota</taxon>
        <taxon>Viridiplantae</taxon>
        <taxon>Streptophyta</taxon>
        <taxon>Embryophyta</taxon>
        <taxon>Bryophyta</taxon>
        <taxon>Sphagnophytina</taxon>
        <taxon>Sphagnopsida</taxon>
        <taxon>Sphagnales</taxon>
        <taxon>Sphagnaceae</taxon>
        <taxon>Sphagnum</taxon>
    </lineage>
</organism>
<proteinExistence type="predicted"/>
<dbReference type="Proteomes" id="UP001497512">
    <property type="component" value="Chromosome 11"/>
</dbReference>